<dbReference type="CDD" id="cd01127">
    <property type="entry name" value="TrwB_TraG_TraD_VirD4"/>
    <property type="match status" value="1"/>
</dbReference>
<dbReference type="InterPro" id="IPR027417">
    <property type="entry name" value="P-loop_NTPase"/>
</dbReference>
<dbReference type="SUPFAM" id="SSF52540">
    <property type="entry name" value="P-loop containing nucleoside triphosphate hydrolases"/>
    <property type="match status" value="1"/>
</dbReference>
<evidence type="ECO:0000259" key="2">
    <source>
        <dbReference type="Pfam" id="PF01935"/>
    </source>
</evidence>
<evidence type="ECO:0000313" key="5">
    <source>
        <dbReference type="Proteomes" id="UP000293137"/>
    </source>
</evidence>
<dbReference type="PANTHER" id="PTHR30121:SF6">
    <property type="entry name" value="SLR6007 PROTEIN"/>
    <property type="match status" value="1"/>
</dbReference>
<dbReference type="Pfam" id="PF01935">
    <property type="entry name" value="DUF87"/>
    <property type="match status" value="1"/>
</dbReference>
<evidence type="ECO:0000256" key="1">
    <source>
        <dbReference type="SAM" id="MobiDB-lite"/>
    </source>
</evidence>
<dbReference type="EMBL" id="SHTH01000010">
    <property type="protein sequence ID" value="TCF69630.1"/>
    <property type="molecule type" value="Genomic_DNA"/>
</dbReference>
<feature type="domain" description="TraG P-loop" evidence="3">
    <location>
        <begin position="607"/>
        <end position="755"/>
    </location>
</feature>
<dbReference type="NCBIfam" id="NF045971">
    <property type="entry name" value="conju_CD1110"/>
    <property type="match status" value="1"/>
</dbReference>
<evidence type="ECO:0000259" key="3">
    <source>
        <dbReference type="Pfam" id="PF19044"/>
    </source>
</evidence>
<protein>
    <submittedName>
        <fullName evidence="4">Transfer complex protein</fullName>
    </submittedName>
</protein>
<proteinExistence type="predicted"/>
<dbReference type="InterPro" id="IPR043964">
    <property type="entry name" value="P-loop_TraG"/>
</dbReference>
<dbReference type="PANTHER" id="PTHR30121">
    <property type="entry name" value="UNCHARACTERIZED PROTEIN YJGR-RELATED"/>
    <property type="match status" value="1"/>
</dbReference>
<feature type="domain" description="Helicase HerA central" evidence="2">
    <location>
        <begin position="460"/>
        <end position="526"/>
    </location>
</feature>
<organism evidence="4 5">
    <name type="scientific">Bifidobacterium longum subsp. longum</name>
    <dbReference type="NCBI Taxonomy" id="1679"/>
    <lineage>
        <taxon>Bacteria</taxon>
        <taxon>Bacillati</taxon>
        <taxon>Actinomycetota</taxon>
        <taxon>Actinomycetes</taxon>
        <taxon>Bifidobacteriales</taxon>
        <taxon>Bifidobacteriaceae</taxon>
        <taxon>Bifidobacterium</taxon>
    </lineage>
</organism>
<accession>A0AB74HGI7</accession>
<dbReference type="Pfam" id="PF19044">
    <property type="entry name" value="P-loop_TraG"/>
    <property type="match status" value="1"/>
</dbReference>
<dbReference type="AlphaFoldDB" id="A0AB74HGI7"/>
<comment type="caution">
    <text evidence="4">The sequence shown here is derived from an EMBL/GenBank/DDBJ whole genome shotgun (WGS) entry which is preliminary data.</text>
</comment>
<name>A0AB74HGI7_BIFLL</name>
<dbReference type="Gene3D" id="3.40.50.300">
    <property type="entry name" value="P-loop containing nucleotide triphosphate hydrolases"/>
    <property type="match status" value="1"/>
</dbReference>
<reference evidence="4 5" key="1">
    <citation type="journal article" date="2018" name="Sci. Rep.">
        <title>Genomic diversity and distribution of Bifidobacterium longum subsp. longum across the human lifespan.</title>
        <authorList>
            <person name="Odamaki T."/>
            <person name="Bottacini F."/>
            <person name="Kato K."/>
            <person name="Mitsuyama E."/>
            <person name="Yoshida K."/>
            <person name="Horigome A."/>
            <person name="Xiao J.Z."/>
            <person name="van Sinderen D."/>
        </authorList>
    </citation>
    <scope>NUCLEOTIDE SEQUENCE [LARGE SCALE GENOMIC DNA]</scope>
    <source>
        <strain evidence="4 5">MCC10118</strain>
    </source>
</reference>
<dbReference type="Gene3D" id="1.10.8.730">
    <property type="match status" value="1"/>
</dbReference>
<dbReference type="Proteomes" id="UP000293137">
    <property type="component" value="Unassembled WGS sequence"/>
</dbReference>
<dbReference type="InterPro" id="IPR051162">
    <property type="entry name" value="T4SS_component"/>
</dbReference>
<feature type="region of interest" description="Disordered" evidence="1">
    <location>
        <begin position="1"/>
        <end position="29"/>
    </location>
</feature>
<sequence length="797" mass="88903">MFGKKKPQVAPDEDDAEARAKARRKKATRLPKGAKQLIGYDAMLRNGIASLGDGRWSATILFQDINYQLSPESHQMEIIDRWAKLINSFEAGQNVQIASYTRSRGVREILADVMMGETGDSLDHYRLDYNRLAQGKLESVSRHTSTVKTLTVTVRESDEQAAVATLNALCNNLVSQMRSIDACKATRLDREHRLRLMAEVLRPGEEFRFDERRFEHQPGKPDTKDLVCPWSIDARNPIQLDIESLDSKYLHRTMWVSSLPPELSDQLVNDLTGLRDRVDVSIHLAPMDRGESMTLVRRKNAEVKMQIMDQRRKNRKQGLDPDDLPDDLADQQEQLGQLRDELRSTNQRLVDSIIVIGVSAASQEELEVACRNVKAKVNAQSCTAESLKFMQMEGLTAELPLGNNPLPMKRTLTTNSAAILIPFTTQEMFEPHGLFYGSNARSGNPILADRRSHMNSNGFVLGTSGGGKSFTVKQEIAGMFLNRDDEVIVIDPEREYLALAAAFGGQIIQISAGTGTRVNPMDIVLEDDSASDPVKDKTNNVVSMIGALIGGIDGLDPLQKGLVDQCVSNLYTRYRNQGGGVVQPTLQDLHDELQAGGDQVSRYLADALNPYITGSMSGFNGQTNVDLSNRFTVFDVSGLSGELRTFGMMVVIDQVWNRVIRNKANGRRTWLYVDEFHRFFSNQYAAAQFKDIYKRARKYGLGVTGITQNVEEILDLQDAREMLSNSDFLMLLSQNSTDADALCELLTLSEEQRQYFTGVLPGQGLMKIGSAYVPFDGRIPAGGDLYRLYSTTFQEGK</sequence>
<dbReference type="InterPro" id="IPR002789">
    <property type="entry name" value="HerA_central"/>
</dbReference>
<evidence type="ECO:0000313" key="4">
    <source>
        <dbReference type="EMBL" id="TCF69630.1"/>
    </source>
</evidence>
<dbReference type="RefSeq" id="WP_131222837.1">
    <property type="nucleotide sequence ID" value="NZ_SHTH01000010.1"/>
</dbReference>
<gene>
    <name evidence="4" type="ORF">MCC10118_1112</name>
</gene>